<dbReference type="Proteomes" id="UP000789405">
    <property type="component" value="Unassembled WGS sequence"/>
</dbReference>
<sequence length="147" mass="16537">MNNADEAYDDHPNELGVENTRADIDDVDEMGGKKHIKIKGIVVLDKKYSKPLNICDFCGSSLCVVSALFTENTILIYQKITIEKDVVPTDKKKNVARKTKSFGFFTALKQPSVFLRSRIAVIMMAPKVQPIENNIINKEYIINCISL</sequence>
<accession>A0A9N8VDZ0</accession>
<proteinExistence type="predicted"/>
<dbReference type="OrthoDB" id="10609546at2759"/>
<gene>
    <name evidence="1" type="ORF">DERYTH_LOCUS337</name>
</gene>
<evidence type="ECO:0000313" key="2">
    <source>
        <dbReference type="Proteomes" id="UP000789405"/>
    </source>
</evidence>
<name>A0A9N8VDZ0_9GLOM</name>
<dbReference type="AlphaFoldDB" id="A0A9N8VDZ0"/>
<dbReference type="EMBL" id="CAJVPY010000070">
    <property type="protein sequence ID" value="CAG8447942.1"/>
    <property type="molecule type" value="Genomic_DNA"/>
</dbReference>
<comment type="caution">
    <text evidence="1">The sequence shown here is derived from an EMBL/GenBank/DDBJ whole genome shotgun (WGS) entry which is preliminary data.</text>
</comment>
<evidence type="ECO:0000313" key="1">
    <source>
        <dbReference type="EMBL" id="CAG8447942.1"/>
    </source>
</evidence>
<protein>
    <submittedName>
        <fullName evidence="1">4187_t:CDS:1</fullName>
    </submittedName>
</protein>
<organism evidence="1 2">
    <name type="scientific">Dentiscutata erythropus</name>
    <dbReference type="NCBI Taxonomy" id="1348616"/>
    <lineage>
        <taxon>Eukaryota</taxon>
        <taxon>Fungi</taxon>
        <taxon>Fungi incertae sedis</taxon>
        <taxon>Mucoromycota</taxon>
        <taxon>Glomeromycotina</taxon>
        <taxon>Glomeromycetes</taxon>
        <taxon>Diversisporales</taxon>
        <taxon>Gigasporaceae</taxon>
        <taxon>Dentiscutata</taxon>
    </lineage>
</organism>
<reference evidence="1" key="1">
    <citation type="submission" date="2021-06" db="EMBL/GenBank/DDBJ databases">
        <authorList>
            <person name="Kallberg Y."/>
            <person name="Tangrot J."/>
            <person name="Rosling A."/>
        </authorList>
    </citation>
    <scope>NUCLEOTIDE SEQUENCE</scope>
    <source>
        <strain evidence="1">MA453B</strain>
    </source>
</reference>
<keyword evidence="2" id="KW-1185">Reference proteome</keyword>